<dbReference type="AlphaFoldDB" id="A0A1X0S2G0"/>
<accession>A0A1X0S2G0</accession>
<sequence>MQACNPCREQDLKNLKIGAGEDAYYIHQILFCKKCNVFVESRCDSLFPSFCIAVSMADYAIFLEYEIPLFFIYPVF</sequence>
<name>A0A1X0S2G0_RHIZD</name>
<dbReference type="EMBL" id="KV921329">
    <property type="protein sequence ID" value="ORE18492.1"/>
    <property type="molecule type" value="Genomic_DNA"/>
</dbReference>
<evidence type="ECO:0000313" key="1">
    <source>
        <dbReference type="EMBL" id="ORE18492.1"/>
    </source>
</evidence>
<proteinExistence type="predicted"/>
<protein>
    <submittedName>
        <fullName evidence="1">Uncharacterized protein</fullName>
    </submittedName>
</protein>
<evidence type="ECO:0000313" key="2">
    <source>
        <dbReference type="Proteomes" id="UP000242381"/>
    </source>
</evidence>
<gene>
    <name evidence="1" type="ORF">BCV71DRAFT_115431</name>
</gene>
<dbReference type="Proteomes" id="UP000242381">
    <property type="component" value="Unassembled WGS sequence"/>
</dbReference>
<reference evidence="1 2" key="1">
    <citation type="journal article" date="2016" name="Proc. Natl. Acad. Sci. U.S.A.">
        <title>Lipid metabolic changes in an early divergent fungus govern the establishment of a mutualistic symbiosis with endobacteria.</title>
        <authorList>
            <person name="Lastovetsky O.A."/>
            <person name="Gaspar M.L."/>
            <person name="Mondo S.J."/>
            <person name="LaButti K.M."/>
            <person name="Sandor L."/>
            <person name="Grigoriev I.V."/>
            <person name="Henry S.A."/>
            <person name="Pawlowska T.E."/>
        </authorList>
    </citation>
    <scope>NUCLEOTIDE SEQUENCE [LARGE SCALE GENOMIC DNA]</scope>
    <source>
        <strain evidence="1 2">ATCC 11559</strain>
    </source>
</reference>
<organism evidence="1 2">
    <name type="scientific">Rhizopus microsporus</name>
    <dbReference type="NCBI Taxonomy" id="58291"/>
    <lineage>
        <taxon>Eukaryota</taxon>
        <taxon>Fungi</taxon>
        <taxon>Fungi incertae sedis</taxon>
        <taxon>Mucoromycota</taxon>
        <taxon>Mucoromycotina</taxon>
        <taxon>Mucoromycetes</taxon>
        <taxon>Mucorales</taxon>
        <taxon>Mucorineae</taxon>
        <taxon>Rhizopodaceae</taxon>
        <taxon>Rhizopus</taxon>
    </lineage>
</organism>